<dbReference type="Proteomes" id="UP000198312">
    <property type="component" value="Chromosome"/>
</dbReference>
<evidence type="ECO:0000313" key="4">
    <source>
        <dbReference type="Proteomes" id="UP000198312"/>
    </source>
</evidence>
<reference evidence="3 4" key="1">
    <citation type="submission" date="2017-07" db="EMBL/GenBank/DDBJ databases">
        <title>Virgibacillus sp. LM2416.</title>
        <authorList>
            <person name="Tak E.J."/>
            <person name="Bae J.-W."/>
        </authorList>
    </citation>
    <scope>NUCLEOTIDE SEQUENCE [LARGE SCALE GENOMIC DNA]</scope>
    <source>
        <strain evidence="3 4">LM2416</strain>
    </source>
</reference>
<feature type="region of interest" description="Disordered" evidence="1">
    <location>
        <begin position="1"/>
        <end position="20"/>
    </location>
</feature>
<keyword evidence="2" id="KW-0472">Membrane</keyword>
<organism evidence="3 4">
    <name type="scientific">Virgibacillus phasianinus</name>
    <dbReference type="NCBI Taxonomy" id="2017483"/>
    <lineage>
        <taxon>Bacteria</taxon>
        <taxon>Bacillati</taxon>
        <taxon>Bacillota</taxon>
        <taxon>Bacilli</taxon>
        <taxon>Bacillales</taxon>
        <taxon>Bacillaceae</taxon>
        <taxon>Virgibacillus</taxon>
    </lineage>
</organism>
<dbReference type="AlphaFoldDB" id="A0A220U6J2"/>
<keyword evidence="4" id="KW-1185">Reference proteome</keyword>
<proteinExistence type="predicted"/>
<dbReference type="InterPro" id="IPR027056">
    <property type="entry name" value="Gluconate_2DH_su3"/>
</dbReference>
<evidence type="ECO:0000256" key="2">
    <source>
        <dbReference type="SAM" id="Phobius"/>
    </source>
</evidence>
<sequence>MDKEVISLADDKNKEQAERERLSRRRFIKNSGYAVGGLAVGGVLGGVIPWDTDEKKTNPQTKNNKTTNFTHALMNFSQNEFKMVEAASERIFPKDENGPGAKELGVAYYIDHQLAGSYGLNARDYMQPPFFHGEKVQGYQGRLRRKEIFRIALKEMQNYSQKKYKKSFANLSAEEQDAILTDFAEDKVNLMTVSPSGFFDLLRSMTLEGVYSDPLYSGNKDMDGWRMRNFPGNQMSYSDIITGDFKEIPPKSLREHM</sequence>
<dbReference type="NCBIfam" id="TIGR01409">
    <property type="entry name" value="TAT_signal_seq"/>
    <property type="match status" value="1"/>
</dbReference>
<evidence type="ECO:0000313" key="3">
    <source>
        <dbReference type="EMBL" id="ASK63739.1"/>
    </source>
</evidence>
<keyword evidence="2" id="KW-1133">Transmembrane helix</keyword>
<keyword evidence="2" id="KW-0812">Transmembrane</keyword>
<dbReference type="EMBL" id="CP022315">
    <property type="protein sequence ID" value="ASK63739.1"/>
    <property type="molecule type" value="Genomic_DNA"/>
</dbReference>
<dbReference type="OrthoDB" id="8400810at2"/>
<dbReference type="InterPro" id="IPR019546">
    <property type="entry name" value="TAT_signal_bac_arc"/>
</dbReference>
<dbReference type="KEGG" id="vil:CFK37_17030"/>
<feature type="transmembrane region" description="Helical" evidence="2">
    <location>
        <begin position="31"/>
        <end position="50"/>
    </location>
</feature>
<gene>
    <name evidence="3" type="ORF">CFK37_17030</name>
</gene>
<dbReference type="Pfam" id="PF13618">
    <property type="entry name" value="Gluconate_2-dh3"/>
    <property type="match status" value="1"/>
</dbReference>
<name>A0A220U6J2_9BACI</name>
<dbReference type="RefSeq" id="WP_089062998.1">
    <property type="nucleotide sequence ID" value="NZ_CP022315.1"/>
</dbReference>
<evidence type="ECO:0000256" key="1">
    <source>
        <dbReference type="SAM" id="MobiDB-lite"/>
    </source>
</evidence>
<protein>
    <submittedName>
        <fullName evidence="3">Dehydrogenase</fullName>
    </submittedName>
</protein>
<accession>A0A220U6J2</accession>